<evidence type="ECO:0000313" key="5">
    <source>
        <dbReference type="EMBL" id="CAL2102129.1"/>
    </source>
</evidence>
<evidence type="ECO:0000256" key="3">
    <source>
        <dbReference type="SAM" id="MobiDB-lite"/>
    </source>
</evidence>
<evidence type="ECO:0008006" key="7">
    <source>
        <dbReference type="Google" id="ProtNLM"/>
    </source>
</evidence>
<dbReference type="SUPFAM" id="SSF52058">
    <property type="entry name" value="L domain-like"/>
    <property type="match status" value="1"/>
</dbReference>
<reference evidence="5 6" key="1">
    <citation type="submission" date="2024-05" db="EMBL/GenBank/DDBJ databases">
        <authorList>
            <person name="Duchaud E."/>
        </authorList>
    </citation>
    <scope>NUCLEOTIDE SEQUENCE [LARGE SCALE GENOMIC DNA]</scope>
    <source>
        <strain evidence="5">Ena-SAMPLE-TAB-13-05-2024-13:56:06:370-140308</strain>
    </source>
</reference>
<feature type="compositionally biased region" description="Polar residues" evidence="3">
    <location>
        <begin position="237"/>
        <end position="247"/>
    </location>
</feature>
<evidence type="ECO:0000256" key="2">
    <source>
        <dbReference type="ARBA" id="ARBA00022737"/>
    </source>
</evidence>
<evidence type="ECO:0000256" key="1">
    <source>
        <dbReference type="ARBA" id="ARBA00022614"/>
    </source>
</evidence>
<dbReference type="InterPro" id="IPR052574">
    <property type="entry name" value="CDIRP"/>
</dbReference>
<dbReference type="PANTHER" id="PTHR47566">
    <property type="match status" value="1"/>
</dbReference>
<evidence type="ECO:0000256" key="4">
    <source>
        <dbReference type="SAM" id="SignalP"/>
    </source>
</evidence>
<dbReference type="Gene3D" id="3.80.10.10">
    <property type="entry name" value="Ribonuclease Inhibitor"/>
    <property type="match status" value="1"/>
</dbReference>
<keyword evidence="1" id="KW-0433">Leucine-rich repeat</keyword>
<keyword evidence="4" id="KW-0732">Signal</keyword>
<keyword evidence="2" id="KW-0677">Repeat</keyword>
<dbReference type="EMBL" id="CAXJIO010000010">
    <property type="protein sequence ID" value="CAL2102129.1"/>
    <property type="molecule type" value="Genomic_DNA"/>
</dbReference>
<proteinExistence type="predicted"/>
<feature type="chain" id="PRO_5045667538" description="Leucine rich repeat (LRR) protein" evidence="4">
    <location>
        <begin position="27"/>
        <end position="453"/>
    </location>
</feature>
<gene>
    <name evidence="5" type="ORF">T190423A01A_10692</name>
</gene>
<name>A0ABP1EXD8_9FLAO</name>
<organism evidence="5 6">
    <name type="scientific">Tenacibaculum polynesiense</name>
    <dbReference type="NCBI Taxonomy" id="3137857"/>
    <lineage>
        <taxon>Bacteria</taxon>
        <taxon>Pseudomonadati</taxon>
        <taxon>Bacteroidota</taxon>
        <taxon>Flavobacteriia</taxon>
        <taxon>Flavobacteriales</taxon>
        <taxon>Flavobacteriaceae</taxon>
        <taxon>Tenacibaculum</taxon>
    </lineage>
</organism>
<evidence type="ECO:0000313" key="6">
    <source>
        <dbReference type="Proteomes" id="UP001497527"/>
    </source>
</evidence>
<accession>A0ABP1EXD8</accession>
<feature type="signal peptide" evidence="4">
    <location>
        <begin position="1"/>
        <end position="26"/>
    </location>
</feature>
<feature type="region of interest" description="Disordered" evidence="3">
    <location>
        <begin position="235"/>
        <end position="256"/>
    </location>
</feature>
<comment type="caution">
    <text evidence="5">The sequence shown here is derived from an EMBL/GenBank/DDBJ whole genome shotgun (WGS) entry which is preliminary data.</text>
</comment>
<sequence length="453" mass="51344">MAQIPLYMKFFTLVTLTSLLSLSLSAQETIKIPDIGLEEALIALNFDSNGLTGDILVSDVKYIVNLNINNAVDNKKLPNVNSKIKDLTGIEHFPNLTRLDCSGNAIRKINLTKSTKLTFLNCSDNKIETLDLSNSPELFSISCDYNKLTSLKLGNKPVLRDLYCNNNYLETLDITGCTAMKNLDASSNRMGNILIDKEVYDRLSEGWYKDGNAKFKESTGNTIVKRLPIETVKADDSVSTPQTKTQNVPSTKVTAKTTATPATESTANYYEKFQKSVVAEYDKLALSPDYLESKKIILQQKYDIAPSKLDEWITKYANLNKTNNAINPEKNSSIFHSKFKKSTVEEYERLVLNETYLQSKKEEIQKKYGIKGSDFNKWIELLGNSALKAKKEIPIENAASHYEKFKKSVVNEYENLVLNSDHFKTIKVQIQKKYNITPTQLNEWIRKRSTLKM</sequence>
<keyword evidence="6" id="KW-1185">Reference proteome</keyword>
<dbReference type="InterPro" id="IPR032675">
    <property type="entry name" value="LRR_dom_sf"/>
</dbReference>
<dbReference type="Proteomes" id="UP001497527">
    <property type="component" value="Unassembled WGS sequence"/>
</dbReference>
<dbReference type="PANTHER" id="PTHR47566:SF1">
    <property type="entry name" value="PROTEIN NUD1"/>
    <property type="match status" value="1"/>
</dbReference>
<protein>
    <recommendedName>
        <fullName evidence="7">Leucine rich repeat (LRR) protein</fullName>
    </recommendedName>
</protein>